<organism evidence="1 2">
    <name type="scientific">Brachionus calyciflorus</name>
    <dbReference type="NCBI Taxonomy" id="104777"/>
    <lineage>
        <taxon>Eukaryota</taxon>
        <taxon>Metazoa</taxon>
        <taxon>Spiralia</taxon>
        <taxon>Gnathifera</taxon>
        <taxon>Rotifera</taxon>
        <taxon>Eurotatoria</taxon>
        <taxon>Monogononta</taxon>
        <taxon>Pseudotrocha</taxon>
        <taxon>Ploima</taxon>
        <taxon>Brachionidae</taxon>
        <taxon>Brachionus</taxon>
    </lineage>
</organism>
<proteinExistence type="predicted"/>
<protein>
    <submittedName>
        <fullName evidence="1">Uncharacterized protein</fullName>
    </submittedName>
</protein>
<keyword evidence="2" id="KW-1185">Reference proteome</keyword>
<comment type="caution">
    <text evidence="1">The sequence shown here is derived from an EMBL/GenBank/DDBJ whole genome shotgun (WGS) entry which is preliminary data.</text>
</comment>
<dbReference type="AlphaFoldDB" id="A0A813TH41"/>
<gene>
    <name evidence="1" type="ORF">OXX778_LOCUS6889</name>
</gene>
<reference evidence="1" key="1">
    <citation type="submission" date="2021-02" db="EMBL/GenBank/DDBJ databases">
        <authorList>
            <person name="Nowell W R."/>
        </authorList>
    </citation>
    <scope>NUCLEOTIDE SEQUENCE</scope>
    <source>
        <strain evidence="1">Ploen Becks lab</strain>
    </source>
</reference>
<accession>A0A813TH41</accession>
<evidence type="ECO:0000313" key="1">
    <source>
        <dbReference type="EMBL" id="CAF0809279.1"/>
    </source>
</evidence>
<evidence type="ECO:0000313" key="2">
    <source>
        <dbReference type="Proteomes" id="UP000663879"/>
    </source>
</evidence>
<name>A0A813TH41_9BILA</name>
<sequence>MFGQLPRMPFDLIFPIVDEDPGKRKSTVTYELYDGAKLVLKDLCLSMQQSPIKEKTLSNLAAPKEFSHISNDSKLLSENSKNDYSFRPYYKKRTNRKTKKNETDKKTIVLLGTLIDLDDNYCAPNNLAVSPIQGDLMDLNVEIVTDKYNALKFNDNVEAETLFDNQVKK</sequence>
<dbReference type="Proteomes" id="UP000663879">
    <property type="component" value="Unassembled WGS sequence"/>
</dbReference>
<dbReference type="EMBL" id="CAJNOC010000847">
    <property type="protein sequence ID" value="CAF0809279.1"/>
    <property type="molecule type" value="Genomic_DNA"/>
</dbReference>